<accession>A6TN06</accession>
<dbReference type="Proteomes" id="UP000001572">
    <property type="component" value="Chromosome"/>
</dbReference>
<proteinExistence type="predicted"/>
<dbReference type="RefSeq" id="WP_012062615.1">
    <property type="nucleotide sequence ID" value="NC_009633.1"/>
</dbReference>
<dbReference type="HOGENOM" id="CLU_1412563_0_0_9"/>
<keyword evidence="1" id="KW-0472">Membrane</keyword>
<dbReference type="AlphaFoldDB" id="A6TN06"/>
<evidence type="ECO:0000256" key="1">
    <source>
        <dbReference type="SAM" id="Phobius"/>
    </source>
</evidence>
<organism evidence="2 3">
    <name type="scientific">Alkaliphilus metalliredigens (strain QYMF)</name>
    <dbReference type="NCBI Taxonomy" id="293826"/>
    <lineage>
        <taxon>Bacteria</taxon>
        <taxon>Bacillati</taxon>
        <taxon>Bacillota</taxon>
        <taxon>Clostridia</taxon>
        <taxon>Peptostreptococcales</taxon>
        <taxon>Natronincolaceae</taxon>
        <taxon>Alkaliphilus</taxon>
    </lineage>
</organism>
<dbReference type="EMBL" id="CP000724">
    <property type="protein sequence ID" value="ABR47574.1"/>
    <property type="molecule type" value="Genomic_DNA"/>
</dbReference>
<dbReference type="KEGG" id="amt:Amet_1374"/>
<evidence type="ECO:0000313" key="3">
    <source>
        <dbReference type="Proteomes" id="UP000001572"/>
    </source>
</evidence>
<sequence>MEQSSVILLGILLITMIFWVLYLYSKYSRSYVFNQYFKVEYEESYNLDNIFQVKIHGRIIPTVSYLDIPYEDITVEIHTPTIRGNIKNNFVSIELVRPQDRRKAIMLVKSHYYKAVKSFIKETVTNKKEHIYLLSLAEKQKIQMHKIACHTCKHRVQCQISFTECKYERVEKDILLHKGIKIDISRVSTLPHYKKL</sequence>
<protein>
    <submittedName>
        <fullName evidence="2">Uncharacterized protein</fullName>
    </submittedName>
</protein>
<feature type="transmembrane region" description="Helical" evidence="1">
    <location>
        <begin position="6"/>
        <end position="24"/>
    </location>
</feature>
<dbReference type="OrthoDB" id="1955062at2"/>
<keyword evidence="1" id="KW-1133">Transmembrane helix</keyword>
<keyword evidence="1" id="KW-0812">Transmembrane</keyword>
<evidence type="ECO:0000313" key="2">
    <source>
        <dbReference type="EMBL" id="ABR47574.1"/>
    </source>
</evidence>
<reference evidence="3" key="1">
    <citation type="journal article" date="2016" name="Genome Announc.">
        <title>Complete genome sequence of Alkaliphilus metalliredigens strain QYMF, an alkaliphilic and metal-reducing bacterium isolated from borax-contaminated leachate ponds.</title>
        <authorList>
            <person name="Hwang C."/>
            <person name="Copeland A."/>
            <person name="Lucas S."/>
            <person name="Lapidus A."/>
            <person name="Barry K."/>
            <person name="Detter J.C."/>
            <person name="Glavina Del Rio T."/>
            <person name="Hammon N."/>
            <person name="Israni S."/>
            <person name="Dalin E."/>
            <person name="Tice H."/>
            <person name="Pitluck S."/>
            <person name="Chertkov O."/>
            <person name="Brettin T."/>
            <person name="Bruce D."/>
            <person name="Han C."/>
            <person name="Schmutz J."/>
            <person name="Larimer F."/>
            <person name="Land M.L."/>
            <person name="Hauser L."/>
            <person name="Kyrpides N."/>
            <person name="Mikhailova N."/>
            <person name="Ye Q."/>
            <person name="Zhou J."/>
            <person name="Richardson P."/>
            <person name="Fields M.W."/>
        </authorList>
    </citation>
    <scope>NUCLEOTIDE SEQUENCE [LARGE SCALE GENOMIC DNA]</scope>
    <source>
        <strain evidence="3">QYMF</strain>
    </source>
</reference>
<gene>
    <name evidence="2" type="ordered locus">Amet_1374</name>
</gene>
<keyword evidence="3" id="KW-1185">Reference proteome</keyword>
<name>A6TN06_ALKMQ</name>